<keyword evidence="7" id="KW-1015">Disulfide bond</keyword>
<evidence type="ECO:0000313" key="12">
    <source>
        <dbReference type="EMBL" id="KAF4510195.1"/>
    </source>
</evidence>
<feature type="chain" id="PRO_5034592074" description="Peptidase A1 domain-containing protein" evidence="10">
    <location>
        <begin position="29"/>
        <end position="520"/>
    </location>
</feature>
<dbReference type="PROSITE" id="PS00141">
    <property type="entry name" value="ASP_PROTEASE"/>
    <property type="match status" value="2"/>
</dbReference>
<name>A0A8H4PTK8_9HYPO</name>
<sequence>MPSSLGAAALLLALLLALLASSSPFAHASTPAHARSASGRGYLAVPVDTVQRPRREAKAKGKRADQAYESQLENQDFFYATDVNIGSPPQRVTVLVDTGSSELWVNPDCSTALTTAQSQQCVGFGRYDPDRSRTPPAGPFGEEDINYGDPSDQSTQTSVSIRYYRDTVSLGQARIANQTFGVVSASKGQSQGILGLAPSLKGGVDGEKPYSLVLNTMAAQGVIASRVFSLDLRRAGAEQGAVIYGGVDRSKFVGRLERRPIVRGVQGEYRLAVELSSVGVTLPSRTPSSRTRSFAVEGDDANVMLDSGTTVSRMHSNVALPILEALGARDDGEGYYRVPCSMARARGSVDFGFGAKTIRVPLSEFVLDLKSSASTCYLGLVLTTDQQILGDSVLRAGYFVFDWDNEAVHIAQAANCGKPDIVPVGSGPDAVPRATGNCREDDARPTGTARASRSCPTIDPSCKTGAAVTQTDGPGPSGIADGGQGDDSAGPRVEAARWMPFAVAAASLAVAYGGGVGVVW</sequence>
<keyword evidence="13" id="KW-1185">Reference proteome</keyword>
<feature type="signal peptide" evidence="10">
    <location>
        <begin position="1"/>
        <end position="28"/>
    </location>
</feature>
<keyword evidence="2 8" id="KW-0645">Protease</keyword>
<dbReference type="Proteomes" id="UP000557566">
    <property type="component" value="Unassembled WGS sequence"/>
</dbReference>
<dbReference type="PRINTS" id="PR00792">
    <property type="entry name" value="PEPSIN"/>
</dbReference>
<proteinExistence type="inferred from homology"/>
<evidence type="ECO:0000256" key="2">
    <source>
        <dbReference type="ARBA" id="ARBA00022670"/>
    </source>
</evidence>
<evidence type="ECO:0000256" key="4">
    <source>
        <dbReference type="ARBA" id="ARBA00022750"/>
    </source>
</evidence>
<evidence type="ECO:0000256" key="9">
    <source>
        <dbReference type="SAM" id="MobiDB-lite"/>
    </source>
</evidence>
<comment type="caution">
    <text evidence="12">The sequence shown here is derived from an EMBL/GenBank/DDBJ whole genome shotgun (WGS) entry which is preliminary data.</text>
</comment>
<dbReference type="InterPro" id="IPR021109">
    <property type="entry name" value="Peptidase_aspartic_dom_sf"/>
</dbReference>
<dbReference type="GO" id="GO:0006508">
    <property type="term" value="P:proteolysis"/>
    <property type="evidence" value="ECO:0007669"/>
    <property type="project" value="UniProtKB-KW"/>
</dbReference>
<dbReference type="Pfam" id="PF00026">
    <property type="entry name" value="Asp"/>
    <property type="match status" value="1"/>
</dbReference>
<feature type="region of interest" description="Disordered" evidence="9">
    <location>
        <begin position="126"/>
        <end position="156"/>
    </location>
</feature>
<feature type="region of interest" description="Disordered" evidence="9">
    <location>
        <begin position="462"/>
        <end position="491"/>
    </location>
</feature>
<dbReference type="CDD" id="cd05474">
    <property type="entry name" value="SAP_like"/>
    <property type="match status" value="1"/>
</dbReference>
<evidence type="ECO:0000256" key="6">
    <source>
        <dbReference type="PIRSR" id="PIRSR601461-1"/>
    </source>
</evidence>
<evidence type="ECO:0000313" key="13">
    <source>
        <dbReference type="Proteomes" id="UP000557566"/>
    </source>
</evidence>
<dbReference type="AlphaFoldDB" id="A0A8H4PTK8"/>
<comment type="similarity">
    <text evidence="1 8">Belongs to the peptidase A1 family.</text>
</comment>
<feature type="active site" evidence="6">
    <location>
        <position position="97"/>
    </location>
</feature>
<evidence type="ECO:0000256" key="5">
    <source>
        <dbReference type="ARBA" id="ARBA00022801"/>
    </source>
</evidence>
<dbReference type="Gene3D" id="2.40.70.10">
    <property type="entry name" value="Acid Proteases"/>
    <property type="match status" value="2"/>
</dbReference>
<keyword evidence="4 8" id="KW-0064">Aspartyl protease</keyword>
<dbReference type="PROSITE" id="PS51767">
    <property type="entry name" value="PEPTIDASE_A1"/>
    <property type="match status" value="1"/>
</dbReference>
<evidence type="ECO:0000256" key="1">
    <source>
        <dbReference type="ARBA" id="ARBA00007447"/>
    </source>
</evidence>
<accession>A0A8H4PTK8</accession>
<keyword evidence="3 10" id="KW-0732">Signal</keyword>
<feature type="disulfide bond" evidence="7">
    <location>
        <begin position="340"/>
        <end position="376"/>
    </location>
</feature>
<evidence type="ECO:0000256" key="10">
    <source>
        <dbReference type="SAM" id="SignalP"/>
    </source>
</evidence>
<evidence type="ECO:0000256" key="7">
    <source>
        <dbReference type="PIRSR" id="PIRSR601461-2"/>
    </source>
</evidence>
<evidence type="ECO:0000256" key="8">
    <source>
        <dbReference type="RuleBase" id="RU000454"/>
    </source>
</evidence>
<feature type="domain" description="Peptidase A1" evidence="11">
    <location>
        <begin position="79"/>
        <end position="411"/>
    </location>
</feature>
<dbReference type="SUPFAM" id="SSF50630">
    <property type="entry name" value="Acid proteases"/>
    <property type="match status" value="1"/>
</dbReference>
<evidence type="ECO:0000259" key="11">
    <source>
        <dbReference type="PROSITE" id="PS51767"/>
    </source>
</evidence>
<dbReference type="InterPro" id="IPR001461">
    <property type="entry name" value="Aspartic_peptidase_A1"/>
</dbReference>
<evidence type="ECO:0000256" key="3">
    <source>
        <dbReference type="ARBA" id="ARBA00022729"/>
    </source>
</evidence>
<feature type="active site" evidence="6">
    <location>
        <position position="306"/>
    </location>
</feature>
<reference evidence="12 13" key="1">
    <citation type="journal article" date="2020" name="Genome Biol. Evol.">
        <title>A new high-quality draft genome assembly of the Chinese cordyceps Ophiocordyceps sinensis.</title>
        <authorList>
            <person name="Shu R."/>
            <person name="Zhang J."/>
            <person name="Meng Q."/>
            <person name="Zhang H."/>
            <person name="Zhou G."/>
            <person name="Li M."/>
            <person name="Wu P."/>
            <person name="Zhao Y."/>
            <person name="Chen C."/>
            <person name="Qin Q."/>
        </authorList>
    </citation>
    <scope>NUCLEOTIDE SEQUENCE [LARGE SCALE GENOMIC DNA]</scope>
    <source>
        <strain evidence="12 13">IOZ07</strain>
    </source>
</reference>
<dbReference type="OrthoDB" id="771136at2759"/>
<dbReference type="GO" id="GO:0004190">
    <property type="term" value="F:aspartic-type endopeptidase activity"/>
    <property type="evidence" value="ECO:0007669"/>
    <property type="project" value="UniProtKB-KW"/>
</dbReference>
<organism evidence="12 13">
    <name type="scientific">Ophiocordyceps sinensis</name>
    <dbReference type="NCBI Taxonomy" id="72228"/>
    <lineage>
        <taxon>Eukaryota</taxon>
        <taxon>Fungi</taxon>
        <taxon>Dikarya</taxon>
        <taxon>Ascomycota</taxon>
        <taxon>Pezizomycotina</taxon>
        <taxon>Sordariomycetes</taxon>
        <taxon>Hypocreomycetidae</taxon>
        <taxon>Hypocreales</taxon>
        <taxon>Ophiocordycipitaceae</taxon>
        <taxon>Ophiocordyceps</taxon>
    </lineage>
</organism>
<dbReference type="InterPro" id="IPR033876">
    <property type="entry name" value="SAP-like"/>
</dbReference>
<dbReference type="InterPro" id="IPR033121">
    <property type="entry name" value="PEPTIDASE_A1"/>
</dbReference>
<keyword evidence="5 8" id="KW-0378">Hydrolase</keyword>
<gene>
    <name evidence="12" type="ORF">G6O67_002104</name>
</gene>
<dbReference type="EMBL" id="JAAVMX010000003">
    <property type="protein sequence ID" value="KAF4510195.1"/>
    <property type="molecule type" value="Genomic_DNA"/>
</dbReference>
<dbReference type="InterPro" id="IPR001969">
    <property type="entry name" value="Aspartic_peptidase_AS"/>
</dbReference>
<dbReference type="PANTHER" id="PTHR47966">
    <property type="entry name" value="BETA-SITE APP-CLEAVING ENZYME, ISOFORM A-RELATED"/>
    <property type="match status" value="1"/>
</dbReference>
<protein>
    <recommendedName>
        <fullName evidence="11">Peptidase A1 domain-containing protein</fullName>
    </recommendedName>
</protein>
<dbReference type="PANTHER" id="PTHR47966:SF65">
    <property type="entry name" value="ASPARTIC-TYPE ENDOPEPTIDASE"/>
    <property type="match status" value="1"/>
</dbReference>